<keyword evidence="8 9" id="KW-1015">Disulfide bond</keyword>
<comment type="caution">
    <text evidence="9">Lacks conserved residue(s) required for the propagation of feature annotation.</text>
</comment>
<evidence type="ECO:0000313" key="11">
    <source>
        <dbReference type="Proteomes" id="UP000515135"/>
    </source>
</evidence>
<dbReference type="SMART" id="SM00130">
    <property type="entry name" value="KR"/>
    <property type="match status" value="1"/>
</dbReference>
<dbReference type="KEGG" id="bbel:109468393"/>
<keyword evidence="7" id="KW-0106">Calcium</keyword>
<dbReference type="InterPro" id="IPR051941">
    <property type="entry name" value="BG_Antigen-Binding_Lectin"/>
</dbReference>
<evidence type="ECO:0000256" key="8">
    <source>
        <dbReference type="ARBA" id="ARBA00023157"/>
    </source>
</evidence>
<comment type="subunit">
    <text evidence="3">Homotrimer.</text>
</comment>
<evidence type="ECO:0000256" key="3">
    <source>
        <dbReference type="ARBA" id="ARBA00011233"/>
    </source>
</evidence>
<organism evidence="11 12">
    <name type="scientific">Branchiostoma belcheri</name>
    <name type="common">Amphioxus</name>
    <dbReference type="NCBI Taxonomy" id="7741"/>
    <lineage>
        <taxon>Eukaryota</taxon>
        <taxon>Metazoa</taxon>
        <taxon>Chordata</taxon>
        <taxon>Cephalochordata</taxon>
        <taxon>Leptocardii</taxon>
        <taxon>Amphioxiformes</taxon>
        <taxon>Branchiostomatidae</taxon>
        <taxon>Branchiostoma</taxon>
    </lineage>
</organism>
<dbReference type="PANTHER" id="PTHR45713">
    <property type="entry name" value="FTP DOMAIN-CONTAINING PROTEIN"/>
    <property type="match status" value="1"/>
</dbReference>
<feature type="domain" description="Kringle" evidence="10">
    <location>
        <begin position="276"/>
        <end position="355"/>
    </location>
</feature>
<reference evidence="12" key="1">
    <citation type="submission" date="2025-08" db="UniProtKB">
        <authorList>
            <consortium name="RefSeq"/>
        </authorList>
    </citation>
    <scope>IDENTIFICATION</scope>
    <source>
        <tissue evidence="12">Gonad</tissue>
    </source>
</reference>
<dbReference type="InterPro" id="IPR018056">
    <property type="entry name" value="Kringle_CS"/>
</dbReference>
<keyword evidence="6" id="KW-0430">Lectin</keyword>
<evidence type="ECO:0000256" key="7">
    <source>
        <dbReference type="ARBA" id="ARBA00022837"/>
    </source>
</evidence>
<evidence type="ECO:0000256" key="1">
    <source>
        <dbReference type="ARBA" id="ARBA00002219"/>
    </source>
</evidence>
<dbReference type="GO" id="GO:0001868">
    <property type="term" value="P:regulation of complement activation, lectin pathway"/>
    <property type="evidence" value="ECO:0007669"/>
    <property type="project" value="UniProtKB-ARBA"/>
</dbReference>
<evidence type="ECO:0000256" key="9">
    <source>
        <dbReference type="PROSITE-ProRule" id="PRU00121"/>
    </source>
</evidence>
<dbReference type="FunFam" id="2.40.20.10:FF:000025">
    <property type="entry name" value="Plasminogen"/>
    <property type="match status" value="1"/>
</dbReference>
<dbReference type="Pfam" id="PF00051">
    <property type="entry name" value="Kringle"/>
    <property type="match status" value="1"/>
</dbReference>
<dbReference type="PRINTS" id="PR00018">
    <property type="entry name" value="KRINGLE"/>
</dbReference>
<dbReference type="Gene3D" id="2.60.120.260">
    <property type="entry name" value="Galactose-binding domain-like"/>
    <property type="match status" value="2"/>
</dbReference>
<dbReference type="PANTHER" id="PTHR45713:SF6">
    <property type="entry name" value="F5_8 TYPE C DOMAIN-CONTAINING PROTEIN"/>
    <property type="match status" value="1"/>
</dbReference>
<dbReference type="SUPFAM" id="SSF57440">
    <property type="entry name" value="Kringle-like"/>
    <property type="match status" value="1"/>
</dbReference>
<dbReference type="CDD" id="cd00108">
    <property type="entry name" value="KR"/>
    <property type="match status" value="1"/>
</dbReference>
<protein>
    <submittedName>
        <fullName evidence="12">Hepatocyte growth factor activator-like</fullName>
    </submittedName>
</protein>
<evidence type="ECO:0000313" key="12">
    <source>
        <dbReference type="RefSeq" id="XP_019622202.1"/>
    </source>
</evidence>
<gene>
    <name evidence="12" type="primary">LOC109468393</name>
</gene>
<dbReference type="GO" id="GO:0010185">
    <property type="term" value="P:regulation of cellular defense response"/>
    <property type="evidence" value="ECO:0007669"/>
    <property type="project" value="UniProtKB-ARBA"/>
</dbReference>
<keyword evidence="11" id="KW-1185">Reference proteome</keyword>
<dbReference type="GeneID" id="109468393"/>
<dbReference type="Proteomes" id="UP000515135">
    <property type="component" value="Unplaced"/>
</dbReference>
<proteinExistence type="inferred from homology"/>
<dbReference type="SMART" id="SM00607">
    <property type="entry name" value="FTP"/>
    <property type="match status" value="2"/>
</dbReference>
<keyword evidence="5" id="KW-0479">Metal-binding</keyword>
<accession>A0A6P4YU93</accession>
<keyword evidence="4 9" id="KW-0420">Kringle</keyword>
<name>A0A6P4YU93_BRABE</name>
<dbReference type="InterPro" id="IPR038178">
    <property type="entry name" value="Kringle_sf"/>
</dbReference>
<evidence type="ECO:0000256" key="6">
    <source>
        <dbReference type="ARBA" id="ARBA00022734"/>
    </source>
</evidence>
<dbReference type="Gene3D" id="2.40.20.10">
    <property type="entry name" value="Plasminogen Kringle 4"/>
    <property type="match status" value="1"/>
</dbReference>
<sequence>MVARLAVDGNTDGDYYQSSCTHTSQWIANPSWWVDLGRSYNIGRVVIFNRQDCCPERINPFNIHIGNSDQVALNPKCGGDHQIALNQPSISVSCQGMAGRYVGVRLPGNSRTMTLCEVQVFAGRLLFQIVYVNIARGKTAYQTSTRSGGGSASRAVDGNTNGQFNGGSCTHTWGPGSYNPTWWVDLGQTYQVNRVVIYNRLDCCRDRLSPFHIHIGDSAHVTANPRCGGDHRISTREKFVSIRCPGMTGRYVGIRLQGYRILTMCEVQVFSNAEETCQVGNGASYRGTLAVTETGRTCQRWDRQSPHSHNRTPRNYPAGDLAGNNYCRNPDGWQALWCYTTDPASRWEHCDLPVCG</sequence>
<dbReference type="Pfam" id="PF22633">
    <property type="entry name" value="F5_F8_type_C_2"/>
    <property type="match status" value="2"/>
</dbReference>
<comment type="function">
    <text evidence="1">Acts as a defensive agent. Recognizes blood group fucosylated oligosaccharides including A, B, H and Lewis B-type antigens. Does not recognize Lewis A antigen and has low affinity for monovalent haptens.</text>
</comment>
<dbReference type="PROSITE" id="PS00021">
    <property type="entry name" value="KRINGLE_1"/>
    <property type="match status" value="1"/>
</dbReference>
<dbReference type="SUPFAM" id="SSF49785">
    <property type="entry name" value="Galactose-binding domain-like"/>
    <property type="match status" value="2"/>
</dbReference>
<feature type="disulfide bond" evidence="9">
    <location>
        <begin position="327"/>
        <end position="350"/>
    </location>
</feature>
<evidence type="ECO:0000256" key="5">
    <source>
        <dbReference type="ARBA" id="ARBA00022723"/>
    </source>
</evidence>
<dbReference type="RefSeq" id="XP_019622202.1">
    <property type="nucleotide sequence ID" value="XM_019766643.1"/>
</dbReference>
<dbReference type="GO" id="GO:0042806">
    <property type="term" value="F:fucose binding"/>
    <property type="evidence" value="ECO:0007669"/>
    <property type="project" value="UniProtKB-ARBA"/>
</dbReference>
<dbReference type="AlphaFoldDB" id="A0A6P4YU93"/>
<evidence type="ECO:0000256" key="2">
    <source>
        <dbReference type="ARBA" id="ARBA00010147"/>
    </source>
</evidence>
<evidence type="ECO:0000259" key="10">
    <source>
        <dbReference type="PROSITE" id="PS50070"/>
    </source>
</evidence>
<comment type="similarity">
    <text evidence="2">Belongs to the fucolectin family.</text>
</comment>
<evidence type="ECO:0000256" key="4">
    <source>
        <dbReference type="ARBA" id="ARBA00022572"/>
    </source>
</evidence>
<dbReference type="InterPro" id="IPR008979">
    <property type="entry name" value="Galactose-bd-like_sf"/>
</dbReference>
<dbReference type="InterPro" id="IPR000001">
    <property type="entry name" value="Kringle"/>
</dbReference>
<dbReference type="PROSITE" id="PS50070">
    <property type="entry name" value="KRINGLE_2"/>
    <property type="match status" value="1"/>
</dbReference>
<dbReference type="OrthoDB" id="547680at2759"/>
<dbReference type="InterPro" id="IPR006585">
    <property type="entry name" value="FTP1"/>
</dbReference>
<dbReference type="GO" id="GO:0046872">
    <property type="term" value="F:metal ion binding"/>
    <property type="evidence" value="ECO:0007669"/>
    <property type="project" value="UniProtKB-KW"/>
</dbReference>
<dbReference type="InterPro" id="IPR013806">
    <property type="entry name" value="Kringle-like"/>
</dbReference>